<dbReference type="SUPFAM" id="SSF53300">
    <property type="entry name" value="vWA-like"/>
    <property type="match status" value="1"/>
</dbReference>
<dbReference type="PROSITE" id="PS50234">
    <property type="entry name" value="VWFA"/>
    <property type="match status" value="1"/>
</dbReference>
<feature type="domain" description="VWFA" evidence="2">
    <location>
        <begin position="1273"/>
        <end position="1446"/>
    </location>
</feature>
<dbReference type="OrthoDB" id="2985747at2"/>
<dbReference type="CDD" id="cd00198">
    <property type="entry name" value="vWFA"/>
    <property type="match status" value="1"/>
</dbReference>
<name>A0A417YGR9_9BACI</name>
<protein>
    <submittedName>
        <fullName evidence="3">VWA domain-containing protein</fullName>
    </submittedName>
</protein>
<dbReference type="Proteomes" id="UP000285456">
    <property type="component" value="Unassembled WGS sequence"/>
</dbReference>
<dbReference type="Gene3D" id="3.40.50.410">
    <property type="entry name" value="von Willebrand factor, type A domain"/>
    <property type="match status" value="1"/>
</dbReference>
<dbReference type="InterPro" id="IPR002035">
    <property type="entry name" value="VWF_A"/>
</dbReference>
<dbReference type="Pfam" id="PF00092">
    <property type="entry name" value="VWA"/>
    <property type="match status" value="1"/>
</dbReference>
<accession>A0A417YGR9</accession>
<feature type="region of interest" description="Disordered" evidence="1">
    <location>
        <begin position="654"/>
        <end position="700"/>
    </location>
</feature>
<evidence type="ECO:0000313" key="4">
    <source>
        <dbReference type="Proteomes" id="UP000285456"/>
    </source>
</evidence>
<evidence type="ECO:0000256" key="1">
    <source>
        <dbReference type="SAM" id="MobiDB-lite"/>
    </source>
</evidence>
<evidence type="ECO:0000259" key="2">
    <source>
        <dbReference type="PROSITE" id="PS50234"/>
    </source>
</evidence>
<organism evidence="3 4">
    <name type="scientific">Oceanobacillus profundus</name>
    <dbReference type="NCBI Taxonomy" id="372463"/>
    <lineage>
        <taxon>Bacteria</taxon>
        <taxon>Bacillati</taxon>
        <taxon>Bacillota</taxon>
        <taxon>Bacilli</taxon>
        <taxon>Bacillales</taxon>
        <taxon>Bacillaceae</taxon>
        <taxon>Oceanobacillus</taxon>
    </lineage>
</organism>
<keyword evidence="4" id="KW-1185">Reference proteome</keyword>
<gene>
    <name evidence="3" type="ORF">D1B32_12350</name>
</gene>
<reference evidence="3 4" key="1">
    <citation type="journal article" date="2007" name="Int. J. Syst. Evol. Microbiol.">
        <title>Oceanobacillus profundus sp. nov., isolated from a deep-sea sediment core.</title>
        <authorList>
            <person name="Kim Y.G."/>
            <person name="Choi D.H."/>
            <person name="Hyun S."/>
            <person name="Cho B.C."/>
        </authorList>
    </citation>
    <scope>NUCLEOTIDE SEQUENCE [LARGE SCALE GENOMIC DNA]</scope>
    <source>
        <strain evidence="3 4">DSM 18246</strain>
    </source>
</reference>
<sequence length="1488" mass="169792">MMSTKNNDSRLLYLQARYHFEKAMKKFESGQIKNEPQLIQTVFQSFQSFFTEMGKPHMIPRYAEEEGPPWSEDYNNMMDEIKEDLILLFEEIDILGRSLYSHFNHNVMQEDIVEMEYQGVLDKLKDLEMYAGYSHEGVIRFGRDDFFNGFKIDYDRITGVPLELTSTGVSLPLSSEVKNVAESAKITIVPGNQKHDDYIIGSDSNGFPGNNNEVSMVSDDLLTGTTGYQFIGKDDNHGNYGTIIDGNPNTWFEYEKVNLRDHEKRKITKNLGWDYVVHGNKTLRFAEDPDNGVLRLHLQIVLEKEEIINQVNLNMYTPPNYGARPAIVKNILVSNETNAPVSILSGSKQDTDYSFRFDPMKAKVISVLLEQEHKYFTDLGHIFYEQKMNVDRSTDYVFETLSHKVKAEYAPRVDGPKVNLESLGVQVDVNETNIQAIYPFKQAEEIGYSIEDVTNDLLQQVDETTIESGVERFEGWRYCIGIRDIEILSCEYQDRGELVTKPYYFDKPVERIAISAQETIGNLLAKNSMMKYNWVKYFISIDDGKEWNPITPLEHEMIPEDPPKLYTIQHVSSEDEIIEEQYGYLETTQPIYSMRLKVVIERPEDEEFGVAMFQANENSNEIPNRYASSSLQQFSLQVQTYSVDEDNEASTFTVDHRDSGYESLPPVLPPDVIPTPPSEDVDEDDSGIPPGGGYDPSAPNDPVMINLNNNPEIFCYERSLSISGTVTSSLPITRLELRINNEYIDLSTVERYNLQLLNYSSTDENCIACQKQASDGVSMQNLQAFNSSDTQRVFNWNIPYKTLVELGLDIGDTAAIQIIAEDEESIDTETLHLLVEECPEPAECYELLSVIIHYFNEDVNEIRELELAKELLPYEHDNGEGVNITVGWDNELHAPVVMITDGYHEGENAFILHAVGIRYMDYDYEEQVIWSQNIARKSAGVINEDLMLGAPDSKDTSWLQEVSQGNYEFTPSLNRINDYVIMSVGNEFVENHCPIEIHFNPEEHKKPEQPPVNSGEEDIYECIQINKIFVQYYDTDQKRLRIKTVDLDDAFKTSYSFRMNDNQINAMIGWYEYLQGASVSILSDNNQPLHVSSVGALIRDKQGIVRTIWANGTRIKTNFIEKETLMYGPKKEASNLSWIASNGSVLLDQAPYLYREQSAVVFSFEKEVTENLCLLDNPIDDLPDKPSFDLLPPVIQIDPIVDPFYYHNLNNETISLTGKITDETDLNNWILRSLENSWGETFNEKKLEVTLNLDIPINIPPIVEEVEENNKVDIVFVMDTSGSMSDELENVKSNMSQFISLLNNRDLDVQIGYVGSRFNESQLRRDMTPSSEFNFNDLALNSGAWETLNWRQITDTTYGAASFYGQLRPDAKKHIVLVTDTYINTDLTNDIIDDLKMRQITVSVIWRVGIEDEPDYALITDSTNGLSADINNPNFYEEMEGLAQKIIDSTSHIPDSSQVIMIEAVDEAGNKTTESIVVNFTDYNNPNN</sequence>
<evidence type="ECO:0000313" key="3">
    <source>
        <dbReference type="EMBL" id="RHW32020.1"/>
    </source>
</evidence>
<dbReference type="EMBL" id="QWEH01000007">
    <property type="protein sequence ID" value="RHW32020.1"/>
    <property type="molecule type" value="Genomic_DNA"/>
</dbReference>
<feature type="compositionally biased region" description="Pro residues" evidence="1">
    <location>
        <begin position="666"/>
        <end position="677"/>
    </location>
</feature>
<dbReference type="InterPro" id="IPR036465">
    <property type="entry name" value="vWFA_dom_sf"/>
</dbReference>
<comment type="caution">
    <text evidence="3">The sequence shown here is derived from an EMBL/GenBank/DDBJ whole genome shotgun (WGS) entry which is preliminary data.</text>
</comment>
<proteinExistence type="predicted"/>